<name>A0AAP0IMF9_9MAGN</name>
<dbReference type="InterPro" id="IPR013087">
    <property type="entry name" value="Znf_C2H2_type"/>
</dbReference>
<comment type="subcellular location">
    <subcellularLocation>
        <location evidence="1">Nucleus</location>
    </subcellularLocation>
</comment>
<evidence type="ECO:0000256" key="6">
    <source>
        <dbReference type="PROSITE-ProRule" id="PRU00042"/>
    </source>
</evidence>
<dbReference type="PANTHER" id="PTHR47287">
    <property type="entry name" value="C2H2 AND C2HC ZINC FINGERS SUPERFAMILY PROTEIN"/>
    <property type="match status" value="1"/>
</dbReference>
<dbReference type="PROSITE" id="PS50157">
    <property type="entry name" value="ZINC_FINGER_C2H2_2"/>
    <property type="match status" value="1"/>
</dbReference>
<reference evidence="9 10" key="1">
    <citation type="submission" date="2024-01" db="EMBL/GenBank/DDBJ databases">
        <title>Genome assemblies of Stephania.</title>
        <authorList>
            <person name="Yang L."/>
        </authorList>
    </citation>
    <scope>NUCLEOTIDE SEQUENCE [LARGE SCALE GENOMIC DNA]</scope>
    <source>
        <strain evidence="9">JXDWG</strain>
        <tissue evidence="9">Leaf</tissue>
    </source>
</reference>
<keyword evidence="2" id="KW-0479">Metal-binding</keyword>
<keyword evidence="10" id="KW-1185">Reference proteome</keyword>
<dbReference type="AlphaFoldDB" id="A0AAP0IMF9"/>
<feature type="domain" description="C2H2-type" evidence="8">
    <location>
        <begin position="113"/>
        <end position="140"/>
    </location>
</feature>
<organism evidence="9 10">
    <name type="scientific">Stephania cephalantha</name>
    <dbReference type="NCBI Taxonomy" id="152367"/>
    <lineage>
        <taxon>Eukaryota</taxon>
        <taxon>Viridiplantae</taxon>
        <taxon>Streptophyta</taxon>
        <taxon>Embryophyta</taxon>
        <taxon>Tracheophyta</taxon>
        <taxon>Spermatophyta</taxon>
        <taxon>Magnoliopsida</taxon>
        <taxon>Ranunculales</taxon>
        <taxon>Menispermaceae</taxon>
        <taxon>Menispermoideae</taxon>
        <taxon>Cissampelideae</taxon>
        <taxon>Stephania</taxon>
    </lineage>
</organism>
<evidence type="ECO:0000259" key="8">
    <source>
        <dbReference type="PROSITE" id="PS50157"/>
    </source>
</evidence>
<dbReference type="PROSITE" id="PS00028">
    <property type="entry name" value="ZINC_FINGER_C2H2_1"/>
    <property type="match status" value="1"/>
</dbReference>
<evidence type="ECO:0000256" key="4">
    <source>
        <dbReference type="ARBA" id="ARBA00022833"/>
    </source>
</evidence>
<dbReference type="InterPro" id="IPR044246">
    <property type="entry name" value="ZFP3-like"/>
</dbReference>
<dbReference type="SUPFAM" id="SSF57667">
    <property type="entry name" value="beta-beta-alpha zinc fingers"/>
    <property type="match status" value="1"/>
</dbReference>
<keyword evidence="4" id="KW-0862">Zinc</keyword>
<comment type="caution">
    <text evidence="9">The sequence shown here is derived from an EMBL/GenBank/DDBJ whole genome shotgun (WGS) entry which is preliminary data.</text>
</comment>
<feature type="region of interest" description="Disordered" evidence="7">
    <location>
        <begin position="1"/>
        <end position="43"/>
    </location>
</feature>
<evidence type="ECO:0000256" key="2">
    <source>
        <dbReference type="ARBA" id="ARBA00022723"/>
    </source>
</evidence>
<proteinExistence type="predicted"/>
<protein>
    <recommendedName>
        <fullName evidence="8">C2H2-type domain-containing protein</fullName>
    </recommendedName>
</protein>
<evidence type="ECO:0000256" key="3">
    <source>
        <dbReference type="ARBA" id="ARBA00022771"/>
    </source>
</evidence>
<dbReference type="GO" id="GO:0009788">
    <property type="term" value="P:negative regulation of abscisic acid-activated signaling pathway"/>
    <property type="evidence" value="ECO:0007669"/>
    <property type="project" value="InterPro"/>
</dbReference>
<accession>A0AAP0IMF9</accession>
<dbReference type="GO" id="GO:0005634">
    <property type="term" value="C:nucleus"/>
    <property type="evidence" value="ECO:0007669"/>
    <property type="project" value="UniProtKB-SubCell"/>
</dbReference>
<dbReference type="InterPro" id="IPR036236">
    <property type="entry name" value="Znf_C2H2_sf"/>
</dbReference>
<evidence type="ECO:0000256" key="5">
    <source>
        <dbReference type="ARBA" id="ARBA00023242"/>
    </source>
</evidence>
<keyword evidence="3 6" id="KW-0863">Zinc-finger</keyword>
<gene>
    <name evidence="9" type="ORF">Scep_016336</name>
</gene>
<feature type="compositionally biased region" description="Acidic residues" evidence="7">
    <location>
        <begin position="1"/>
        <end position="19"/>
    </location>
</feature>
<dbReference type="Proteomes" id="UP001419268">
    <property type="component" value="Unassembled WGS sequence"/>
</dbReference>
<dbReference type="EMBL" id="JBBNAG010000007">
    <property type="protein sequence ID" value="KAK9118243.1"/>
    <property type="molecule type" value="Genomic_DNA"/>
</dbReference>
<evidence type="ECO:0000313" key="10">
    <source>
        <dbReference type="Proteomes" id="UP001419268"/>
    </source>
</evidence>
<evidence type="ECO:0000256" key="1">
    <source>
        <dbReference type="ARBA" id="ARBA00004123"/>
    </source>
</evidence>
<dbReference type="FunFam" id="3.30.160.60:FF:001366">
    <property type="entry name" value="Zinc finger protein 2"/>
    <property type="match status" value="1"/>
</dbReference>
<dbReference type="PANTHER" id="PTHR47287:SF18">
    <property type="entry name" value="TRANSCRIPTION FACTOR C2H2 FAMILY"/>
    <property type="match status" value="1"/>
</dbReference>
<evidence type="ECO:0000313" key="9">
    <source>
        <dbReference type="EMBL" id="KAK9118243.1"/>
    </source>
</evidence>
<keyword evidence="5" id="KW-0539">Nucleus</keyword>
<dbReference type="Gene3D" id="3.30.160.60">
    <property type="entry name" value="Classic Zinc Finger"/>
    <property type="match status" value="1"/>
</dbReference>
<dbReference type="GO" id="GO:0008270">
    <property type="term" value="F:zinc ion binding"/>
    <property type="evidence" value="ECO:0007669"/>
    <property type="project" value="UniProtKB-KW"/>
</dbReference>
<sequence>MKGENSDIDAEVLSEEESDVSSQVASNISVHEETSSNPWKDANTTTTSCLTDPIKLQSSSAGLLSLDLTLNCNTPAAEFGTGKESVGLSLSSTSESSNEAVRTPASSAIPRIFSCNYCQRKFFSSQALGGHQNAHKRERSLAKRALRMGIFSERYASLASLPLHGSACRSLGIQAHASFHHNIVPPERPYEIRGNARFDHGYDVGHSLFIDPDEGELYWPGSFRQVAQHGGGHESGFHLMSDSNLNLVPIAPPPMTDSSTPDLTLRL</sequence>
<evidence type="ECO:0000256" key="7">
    <source>
        <dbReference type="SAM" id="MobiDB-lite"/>
    </source>
</evidence>